<dbReference type="RefSeq" id="WP_267677436.1">
    <property type="nucleotide sequence ID" value="NZ_CP113088.1"/>
</dbReference>
<keyword evidence="2" id="KW-1185">Reference proteome</keyword>
<gene>
    <name evidence="1" type="ORF">N7U66_04160</name>
</gene>
<sequence length="226" mass="26249">MATGQNYMTQSKIETKIHHKELSIQVSLNGLSFCVLNTETKTISHLKTFLNSKKKNPLELLDQLKHVFNTETILHEVFNTVTVIHVNELSALVPKALFNKDIIADYLKLNTKILKTDFITYDTITLNDSVNVYVPYVNANNFIYDHFGDFTFKHYSTVLIESILRTEKHAIESKLYVHVNPSHFEIVAIKDGQLTLYNTFEYETPEDFIYYILFTIEQLSLNPRNH</sequence>
<proteinExistence type="predicted"/>
<accession>A0A9E8MXI6</accession>
<organism evidence="1 2">
    <name type="scientific">Lacinutrix neustonica</name>
    <dbReference type="NCBI Taxonomy" id="2980107"/>
    <lineage>
        <taxon>Bacteria</taxon>
        <taxon>Pseudomonadati</taxon>
        <taxon>Bacteroidota</taxon>
        <taxon>Flavobacteriia</taxon>
        <taxon>Flavobacteriales</taxon>
        <taxon>Flavobacteriaceae</taxon>
        <taxon>Lacinutrix</taxon>
    </lineage>
</organism>
<dbReference type="CDD" id="cd24013">
    <property type="entry name" value="ASKHA_ATPase_BT3980-like"/>
    <property type="match status" value="1"/>
</dbReference>
<dbReference type="Gene3D" id="3.30.420.260">
    <property type="match status" value="1"/>
</dbReference>
<dbReference type="EMBL" id="CP113088">
    <property type="protein sequence ID" value="WAC02836.1"/>
    <property type="molecule type" value="Genomic_DNA"/>
</dbReference>
<dbReference type="InterPro" id="IPR024213">
    <property type="entry name" value="DUF3822"/>
</dbReference>
<dbReference type="KEGG" id="lnu:N7U66_04160"/>
<name>A0A9E8MXI6_9FLAO</name>
<reference evidence="1" key="1">
    <citation type="submission" date="2022-11" db="EMBL/GenBank/DDBJ databases">
        <title>Lacinutrix neustonica HL-RS19T sp. nov., isolated from the surface microlayer sample of brackish Lake Shihwa.</title>
        <authorList>
            <person name="Choi J.Y."/>
            <person name="Hwang C.Y."/>
        </authorList>
    </citation>
    <scope>NUCLEOTIDE SEQUENCE</scope>
    <source>
        <strain evidence="1">HL-RS19</strain>
    </source>
</reference>
<dbReference type="Proteomes" id="UP001164705">
    <property type="component" value="Chromosome"/>
</dbReference>
<dbReference type="Pfam" id="PF12864">
    <property type="entry name" value="DUF3822"/>
    <property type="match status" value="1"/>
</dbReference>
<evidence type="ECO:0000313" key="1">
    <source>
        <dbReference type="EMBL" id="WAC02836.1"/>
    </source>
</evidence>
<evidence type="ECO:0000313" key="2">
    <source>
        <dbReference type="Proteomes" id="UP001164705"/>
    </source>
</evidence>
<dbReference type="AlphaFoldDB" id="A0A9E8MXI6"/>
<dbReference type="Gene3D" id="3.30.420.250">
    <property type="match status" value="1"/>
</dbReference>
<protein>
    <submittedName>
        <fullName evidence="1">DUF3822 family protein</fullName>
    </submittedName>
</protein>